<evidence type="ECO:0000313" key="2">
    <source>
        <dbReference type="Proteomes" id="UP001519332"/>
    </source>
</evidence>
<evidence type="ECO:0008006" key="3">
    <source>
        <dbReference type="Google" id="ProtNLM"/>
    </source>
</evidence>
<keyword evidence="2" id="KW-1185">Reference proteome</keyword>
<evidence type="ECO:0000313" key="1">
    <source>
        <dbReference type="EMBL" id="MBP2324713.1"/>
    </source>
</evidence>
<sequence>MLLAAGGAATAESVTPDSFADCPAGNACFYNDLGQKCTWSDADPDWSSGSIRCSWARTRQAVFVTNHGTSPAFTAVAFYQGTNYTSYNGCMGQGWEGRIGPVFLLSHRWITTPC</sequence>
<organism evidence="1 2">
    <name type="scientific">Kibdelosporangium banguiense</name>
    <dbReference type="NCBI Taxonomy" id="1365924"/>
    <lineage>
        <taxon>Bacteria</taxon>
        <taxon>Bacillati</taxon>
        <taxon>Actinomycetota</taxon>
        <taxon>Actinomycetes</taxon>
        <taxon>Pseudonocardiales</taxon>
        <taxon>Pseudonocardiaceae</taxon>
        <taxon>Kibdelosporangium</taxon>
    </lineage>
</organism>
<comment type="caution">
    <text evidence="1">The sequence shown here is derived from an EMBL/GenBank/DDBJ whole genome shotgun (WGS) entry which is preliminary data.</text>
</comment>
<proteinExistence type="predicted"/>
<dbReference type="EMBL" id="JAGINW010000001">
    <property type="protein sequence ID" value="MBP2324713.1"/>
    <property type="molecule type" value="Genomic_DNA"/>
</dbReference>
<reference evidence="1 2" key="1">
    <citation type="submission" date="2021-03" db="EMBL/GenBank/DDBJ databases">
        <title>Sequencing the genomes of 1000 actinobacteria strains.</title>
        <authorList>
            <person name="Klenk H.-P."/>
        </authorList>
    </citation>
    <scope>NUCLEOTIDE SEQUENCE [LARGE SCALE GENOMIC DNA]</scope>
    <source>
        <strain evidence="1 2">DSM 46670</strain>
    </source>
</reference>
<name>A0ABS4TLD1_9PSEU</name>
<dbReference type="Proteomes" id="UP001519332">
    <property type="component" value="Unassembled WGS sequence"/>
</dbReference>
<dbReference type="RefSeq" id="WP_209642003.1">
    <property type="nucleotide sequence ID" value="NZ_JAGINW010000001.1"/>
</dbReference>
<accession>A0ABS4TLD1</accession>
<protein>
    <recommendedName>
        <fullName evidence="3">Peptidase inhibitor family I36</fullName>
    </recommendedName>
</protein>
<gene>
    <name evidence="1" type="ORF">JOF56_005098</name>
</gene>